<evidence type="ECO:0000313" key="1">
    <source>
        <dbReference type="EMBL" id="SVA85982.1"/>
    </source>
</evidence>
<gene>
    <name evidence="1" type="ORF">METZ01_LOCUS138836</name>
</gene>
<dbReference type="EMBL" id="UINC01020484">
    <property type="protein sequence ID" value="SVA85982.1"/>
    <property type="molecule type" value="Genomic_DNA"/>
</dbReference>
<name>A0A381ZAS8_9ZZZZ</name>
<protein>
    <submittedName>
        <fullName evidence="1">Uncharacterized protein</fullName>
    </submittedName>
</protein>
<accession>A0A381ZAS8</accession>
<reference evidence="1" key="1">
    <citation type="submission" date="2018-05" db="EMBL/GenBank/DDBJ databases">
        <authorList>
            <person name="Lanie J.A."/>
            <person name="Ng W.-L."/>
            <person name="Kazmierczak K.M."/>
            <person name="Andrzejewski T.M."/>
            <person name="Davidsen T.M."/>
            <person name="Wayne K.J."/>
            <person name="Tettelin H."/>
            <person name="Glass J.I."/>
            <person name="Rusch D."/>
            <person name="Podicherti R."/>
            <person name="Tsui H.-C.T."/>
            <person name="Winkler M.E."/>
        </authorList>
    </citation>
    <scope>NUCLEOTIDE SEQUENCE</scope>
</reference>
<proteinExistence type="predicted"/>
<sequence length="31" mass="3478">MAEPLFFAALVSGYAEAKYQVWEKGGRPVDF</sequence>
<organism evidence="1">
    <name type="scientific">marine metagenome</name>
    <dbReference type="NCBI Taxonomy" id="408172"/>
    <lineage>
        <taxon>unclassified sequences</taxon>
        <taxon>metagenomes</taxon>
        <taxon>ecological metagenomes</taxon>
    </lineage>
</organism>
<dbReference type="AlphaFoldDB" id="A0A381ZAS8"/>